<name>A0A382D9P8_9ZZZZ</name>
<dbReference type="PANTHER" id="PTHR11808">
    <property type="entry name" value="TRANS-SULFURATION ENZYME FAMILY MEMBER"/>
    <property type="match status" value="1"/>
</dbReference>
<dbReference type="GO" id="GO:0003962">
    <property type="term" value="F:cystathionine gamma-synthase activity"/>
    <property type="evidence" value="ECO:0007669"/>
    <property type="project" value="TreeGrafter"/>
</dbReference>
<evidence type="ECO:0000313" key="4">
    <source>
        <dbReference type="EMBL" id="SVB34762.1"/>
    </source>
</evidence>
<evidence type="ECO:0000256" key="1">
    <source>
        <dbReference type="ARBA" id="ARBA00001933"/>
    </source>
</evidence>
<dbReference type="GO" id="GO:0004123">
    <property type="term" value="F:cystathionine gamma-lyase activity"/>
    <property type="evidence" value="ECO:0007669"/>
    <property type="project" value="TreeGrafter"/>
</dbReference>
<comment type="similarity">
    <text evidence="2">Belongs to the trans-sulfuration enzymes family.</text>
</comment>
<dbReference type="SUPFAM" id="SSF53383">
    <property type="entry name" value="PLP-dependent transferases"/>
    <property type="match status" value="1"/>
</dbReference>
<protein>
    <recommendedName>
        <fullName evidence="5">Cystathionine gamma-synthase</fullName>
    </recommendedName>
</protein>
<dbReference type="InterPro" id="IPR015424">
    <property type="entry name" value="PyrdxlP-dep_Trfase"/>
</dbReference>
<dbReference type="PANTHER" id="PTHR11808:SF15">
    <property type="entry name" value="CYSTATHIONINE GAMMA-LYASE"/>
    <property type="match status" value="1"/>
</dbReference>
<dbReference type="Gene3D" id="3.90.1150.10">
    <property type="entry name" value="Aspartate Aminotransferase, domain 1"/>
    <property type="match status" value="1"/>
</dbReference>
<evidence type="ECO:0008006" key="5">
    <source>
        <dbReference type="Google" id="ProtNLM"/>
    </source>
</evidence>
<sequence>PIALSTTFAQDAVGQPKFGYEYARTGNPTRHAYETCLASLECAQYGFAFSSGMAAEDSLLRFLEPDDRIILGNDAYGGSFRLIDKIYGRNKISHEAIDLSNPNSIKEAWTTDTKLVWLETPTNPLLNVVDIQKISEITHELGGLLIVDNTFATPYLQKPISLGADAVVHSATKYLGGHSDVVGGFVATNNESLVEHLSFTQNAVGAVPSPFDCYLVLRGIKTLAVRMDRHCENAKAVVNFLSQQPKVKQVFYPGLDDHKGHAIAKKQMKDFGGMVSFTISGGRQEAEKISASTKVFTLAESLGAVESLIEHPGAMTHASVAGSPLEVPEDLIRLSIGIESIEDLLEDLESALSFS</sequence>
<dbReference type="InterPro" id="IPR000277">
    <property type="entry name" value="Cys/Met-Metab_PyrdxlP-dep_enz"/>
</dbReference>
<proteinExistence type="inferred from homology"/>
<comment type="cofactor">
    <cofactor evidence="1">
        <name>pyridoxal 5'-phosphate</name>
        <dbReference type="ChEBI" id="CHEBI:597326"/>
    </cofactor>
</comment>
<dbReference type="PIRSF" id="PIRSF001434">
    <property type="entry name" value="CGS"/>
    <property type="match status" value="1"/>
</dbReference>
<dbReference type="EMBL" id="UINC01038162">
    <property type="protein sequence ID" value="SVB34762.1"/>
    <property type="molecule type" value="Genomic_DNA"/>
</dbReference>
<dbReference type="AlphaFoldDB" id="A0A382D9P8"/>
<dbReference type="FunFam" id="3.90.1150.10:FF:000008">
    <property type="entry name" value="Cystathionine gamma-synthase"/>
    <property type="match status" value="1"/>
</dbReference>
<reference evidence="4" key="1">
    <citation type="submission" date="2018-05" db="EMBL/GenBank/DDBJ databases">
        <authorList>
            <person name="Lanie J.A."/>
            <person name="Ng W.-L."/>
            <person name="Kazmierczak K.M."/>
            <person name="Andrzejewski T.M."/>
            <person name="Davidsen T.M."/>
            <person name="Wayne K.J."/>
            <person name="Tettelin H."/>
            <person name="Glass J.I."/>
            <person name="Rusch D."/>
            <person name="Podicherti R."/>
            <person name="Tsui H.-C.T."/>
            <person name="Winkler M.E."/>
        </authorList>
    </citation>
    <scope>NUCLEOTIDE SEQUENCE</scope>
</reference>
<dbReference type="GO" id="GO:0019343">
    <property type="term" value="P:cysteine biosynthetic process via cystathionine"/>
    <property type="evidence" value="ECO:0007669"/>
    <property type="project" value="TreeGrafter"/>
</dbReference>
<accession>A0A382D9P8</accession>
<dbReference type="NCBIfam" id="NF005871">
    <property type="entry name" value="PRK07811.1"/>
    <property type="match status" value="1"/>
</dbReference>
<organism evidence="4">
    <name type="scientific">marine metagenome</name>
    <dbReference type="NCBI Taxonomy" id="408172"/>
    <lineage>
        <taxon>unclassified sequences</taxon>
        <taxon>metagenomes</taxon>
        <taxon>ecological metagenomes</taxon>
    </lineage>
</organism>
<evidence type="ECO:0000256" key="2">
    <source>
        <dbReference type="ARBA" id="ARBA00009077"/>
    </source>
</evidence>
<evidence type="ECO:0000256" key="3">
    <source>
        <dbReference type="ARBA" id="ARBA00022898"/>
    </source>
</evidence>
<dbReference type="GO" id="GO:0030170">
    <property type="term" value="F:pyridoxal phosphate binding"/>
    <property type="evidence" value="ECO:0007669"/>
    <property type="project" value="InterPro"/>
</dbReference>
<dbReference type="InterPro" id="IPR015421">
    <property type="entry name" value="PyrdxlP-dep_Trfase_major"/>
</dbReference>
<dbReference type="Gene3D" id="3.40.640.10">
    <property type="entry name" value="Type I PLP-dependent aspartate aminotransferase-like (Major domain)"/>
    <property type="match status" value="1"/>
</dbReference>
<dbReference type="CDD" id="cd00614">
    <property type="entry name" value="CGS_like"/>
    <property type="match status" value="1"/>
</dbReference>
<keyword evidence="3" id="KW-0663">Pyridoxal phosphate</keyword>
<dbReference type="InterPro" id="IPR015422">
    <property type="entry name" value="PyrdxlP-dep_Trfase_small"/>
</dbReference>
<feature type="non-terminal residue" evidence="4">
    <location>
        <position position="1"/>
    </location>
</feature>
<dbReference type="GO" id="GO:0005737">
    <property type="term" value="C:cytoplasm"/>
    <property type="evidence" value="ECO:0007669"/>
    <property type="project" value="TreeGrafter"/>
</dbReference>
<dbReference type="FunFam" id="3.40.640.10:FF:000009">
    <property type="entry name" value="Cystathionine gamma-synthase homolog"/>
    <property type="match status" value="1"/>
</dbReference>
<dbReference type="Pfam" id="PF01053">
    <property type="entry name" value="Cys_Met_Meta_PP"/>
    <property type="match status" value="1"/>
</dbReference>
<dbReference type="GO" id="GO:0019346">
    <property type="term" value="P:transsulfuration"/>
    <property type="evidence" value="ECO:0007669"/>
    <property type="project" value="InterPro"/>
</dbReference>
<gene>
    <name evidence="4" type="ORF">METZ01_LOCUS187616</name>
</gene>